<dbReference type="Proteomes" id="UP000198211">
    <property type="component" value="Unassembled WGS sequence"/>
</dbReference>
<reference evidence="5" key="1">
    <citation type="submission" date="2017-03" db="EMBL/GenBank/DDBJ databases">
        <title>Phytopthora megakarya and P. palmivora, two closely related causual agents of cacao black pod achieved similar genome size and gene model numbers by different mechanisms.</title>
        <authorList>
            <person name="Ali S."/>
            <person name="Shao J."/>
            <person name="Larry D.J."/>
            <person name="Kronmiller B."/>
            <person name="Shen D."/>
            <person name="Strem M.D."/>
            <person name="Melnick R.L."/>
            <person name="Guiltinan M.J."/>
            <person name="Tyler B.M."/>
            <person name="Meinhardt L.W."/>
            <person name="Bailey B.A."/>
        </authorList>
    </citation>
    <scope>NUCLEOTIDE SEQUENCE [LARGE SCALE GENOMIC DNA]</scope>
    <source>
        <strain evidence="5">zdho120</strain>
    </source>
</reference>
<keyword evidence="5" id="KW-1185">Reference proteome</keyword>
<organism evidence="4 5">
    <name type="scientific">Phytophthora megakarya</name>
    <dbReference type="NCBI Taxonomy" id="4795"/>
    <lineage>
        <taxon>Eukaryota</taxon>
        <taxon>Sar</taxon>
        <taxon>Stramenopiles</taxon>
        <taxon>Oomycota</taxon>
        <taxon>Peronosporomycetes</taxon>
        <taxon>Peronosporales</taxon>
        <taxon>Peronosporaceae</taxon>
        <taxon>Phytophthora</taxon>
    </lineage>
</organism>
<comment type="cofactor">
    <cofactor evidence="1">
        <name>a divalent metal cation</name>
        <dbReference type="ChEBI" id="CHEBI:60240"/>
    </cofactor>
</comment>
<evidence type="ECO:0000259" key="3">
    <source>
        <dbReference type="Pfam" id="PF13359"/>
    </source>
</evidence>
<keyword evidence="2" id="KW-0479">Metal-binding</keyword>
<dbReference type="EMBL" id="NBNE01000392">
    <property type="protein sequence ID" value="OWZ19852.1"/>
    <property type="molecule type" value="Genomic_DNA"/>
</dbReference>
<evidence type="ECO:0000256" key="2">
    <source>
        <dbReference type="ARBA" id="ARBA00022723"/>
    </source>
</evidence>
<dbReference type="Pfam" id="PF13359">
    <property type="entry name" value="DDE_Tnp_4"/>
    <property type="match status" value="1"/>
</dbReference>
<sequence length="126" mass="14231">MFPSVSAASTTVVIPTGGDTFESVPIFLLGDSGYQNTYFLVTTFELAETEDAVCKDLNEHLSSARYKAKCAFGQLKCRWRILLRGIELVTTIAKDIVYALCIIQNFLMDWKSVYFMSMKGDFHNHK</sequence>
<feature type="domain" description="DDE Tnp4" evidence="3">
    <location>
        <begin position="26"/>
        <end position="105"/>
    </location>
</feature>
<dbReference type="OrthoDB" id="92939at2759"/>
<gene>
    <name evidence="4" type="ORF">PHMEG_0005823</name>
</gene>
<evidence type="ECO:0000313" key="5">
    <source>
        <dbReference type="Proteomes" id="UP000198211"/>
    </source>
</evidence>
<name>A0A225WQJ6_9STRA</name>
<proteinExistence type="predicted"/>
<protein>
    <submittedName>
        <fullName evidence="4">Nuclease HARBI1</fullName>
    </submittedName>
</protein>
<accession>A0A225WQJ6</accession>
<evidence type="ECO:0000313" key="4">
    <source>
        <dbReference type="EMBL" id="OWZ19852.1"/>
    </source>
</evidence>
<dbReference type="GO" id="GO:0046872">
    <property type="term" value="F:metal ion binding"/>
    <property type="evidence" value="ECO:0007669"/>
    <property type="project" value="UniProtKB-KW"/>
</dbReference>
<comment type="caution">
    <text evidence="4">The sequence shown here is derived from an EMBL/GenBank/DDBJ whole genome shotgun (WGS) entry which is preliminary data.</text>
</comment>
<dbReference type="InterPro" id="IPR027806">
    <property type="entry name" value="HARBI1_dom"/>
</dbReference>
<dbReference type="AlphaFoldDB" id="A0A225WQJ6"/>
<evidence type="ECO:0000256" key="1">
    <source>
        <dbReference type="ARBA" id="ARBA00001968"/>
    </source>
</evidence>